<organism evidence="2 3">
    <name type="scientific">Dorea acetigenes</name>
    <dbReference type="NCBI Taxonomy" id="2981787"/>
    <lineage>
        <taxon>Bacteria</taxon>
        <taxon>Bacillati</taxon>
        <taxon>Bacillota</taxon>
        <taxon>Clostridia</taxon>
        <taxon>Lachnospirales</taxon>
        <taxon>Lachnospiraceae</taxon>
        <taxon>Dorea</taxon>
    </lineage>
</organism>
<name>A0ABT2RQE6_9FIRM</name>
<dbReference type="RefSeq" id="WP_158371347.1">
    <property type="nucleotide sequence ID" value="NZ_JAOQJU010000022.1"/>
</dbReference>
<feature type="chain" id="PRO_5045643922" evidence="1">
    <location>
        <begin position="22"/>
        <end position="593"/>
    </location>
</feature>
<dbReference type="Proteomes" id="UP001652431">
    <property type="component" value="Unassembled WGS sequence"/>
</dbReference>
<accession>A0ABT2RQE6</accession>
<evidence type="ECO:0000313" key="3">
    <source>
        <dbReference type="Proteomes" id="UP001652431"/>
    </source>
</evidence>
<proteinExistence type="predicted"/>
<dbReference type="PANTHER" id="PTHR33361">
    <property type="entry name" value="GLR0591 PROTEIN"/>
    <property type="match status" value="1"/>
</dbReference>
<feature type="signal peptide" evidence="1">
    <location>
        <begin position="1"/>
        <end position="21"/>
    </location>
</feature>
<gene>
    <name evidence="2" type="ORF">OCV99_13835</name>
</gene>
<dbReference type="InterPro" id="IPR010281">
    <property type="entry name" value="DUF885"/>
</dbReference>
<sequence length="593" mass="66655">MRKKISAVLLILLFLALAFFAACSGSSRQVNTSFDNFTNELFRQEVSANAITVHYTLKDPEAYGIHDVPETLGSYSTDGSSASASVENCLAALKKFRYGLLSDENKLTFDILENYLEISLAGVPYTLYDEPLSPMTGTQSQLPVLLSEYQFYRPEDVDTYLSLLENIPDYIDSLITFEQAKSDAGLFMASYTADTIIKECNSFILTGDSNYLYSTFENRIEETEGISREEKDRYIAKNEELIETAVFPAYTRLKDALTSLRTTGKTPNGLCYLPDGSGYYEYLVKRETGSSRSITELQELTRAQMAEDLAVMQEILISDNYTEGSISASAQQSPSFTLADSNPSAILLELKGKLDNSFPAPPEVATRIKYVQKEMEEYLSPAFYMVPAIDNTKENVIYINQGHIPDDLDFYTTLAHEGYPGHLYQTTYFASTNPAPLRSLLNFGGYTEGWATYSEMMSYYYTSLDKNTATLMQRNSSVILGLYALADMGIHYDGWTLLDTVSFFHEYGIRDTETIENIYDLIIADPANYLKYYIGYAEFLDLKRDAISQKGDAFDQKEFHKAILDIGPAPFSILRKYILCDSESGAKIMSKNP</sequence>
<keyword evidence="3" id="KW-1185">Reference proteome</keyword>
<evidence type="ECO:0000313" key="2">
    <source>
        <dbReference type="EMBL" id="MCU6687598.1"/>
    </source>
</evidence>
<dbReference type="PANTHER" id="PTHR33361:SF2">
    <property type="entry name" value="DUF885 DOMAIN-CONTAINING PROTEIN"/>
    <property type="match status" value="1"/>
</dbReference>
<keyword evidence="1" id="KW-0732">Signal</keyword>
<evidence type="ECO:0000256" key="1">
    <source>
        <dbReference type="SAM" id="SignalP"/>
    </source>
</evidence>
<dbReference type="PROSITE" id="PS51257">
    <property type="entry name" value="PROKAR_LIPOPROTEIN"/>
    <property type="match status" value="1"/>
</dbReference>
<protein>
    <submittedName>
        <fullName evidence="2">DUF885 domain-containing protein</fullName>
    </submittedName>
</protein>
<dbReference type="Pfam" id="PF05960">
    <property type="entry name" value="DUF885"/>
    <property type="match status" value="1"/>
</dbReference>
<reference evidence="2 3" key="1">
    <citation type="journal article" date="2021" name="ISME Commun">
        <title>Automated analysis of genomic sequences facilitates high-throughput and comprehensive description of bacteria.</title>
        <authorList>
            <person name="Hitch T.C.A."/>
        </authorList>
    </citation>
    <scope>NUCLEOTIDE SEQUENCE [LARGE SCALE GENOMIC DNA]</scope>
    <source>
        <strain evidence="2 3">Sanger_03</strain>
    </source>
</reference>
<comment type="caution">
    <text evidence="2">The sequence shown here is derived from an EMBL/GenBank/DDBJ whole genome shotgun (WGS) entry which is preliminary data.</text>
</comment>
<dbReference type="EMBL" id="JAOQJU010000022">
    <property type="protein sequence ID" value="MCU6687598.1"/>
    <property type="molecule type" value="Genomic_DNA"/>
</dbReference>